<keyword evidence="2" id="KW-1185">Reference proteome</keyword>
<organism evidence="1 2">
    <name type="scientific">Olea europaea subsp. europaea</name>
    <dbReference type="NCBI Taxonomy" id="158383"/>
    <lineage>
        <taxon>Eukaryota</taxon>
        <taxon>Viridiplantae</taxon>
        <taxon>Streptophyta</taxon>
        <taxon>Embryophyta</taxon>
        <taxon>Tracheophyta</taxon>
        <taxon>Spermatophyta</taxon>
        <taxon>Magnoliopsida</taxon>
        <taxon>eudicotyledons</taxon>
        <taxon>Gunneridae</taxon>
        <taxon>Pentapetalae</taxon>
        <taxon>asterids</taxon>
        <taxon>lamiids</taxon>
        <taxon>Lamiales</taxon>
        <taxon>Oleaceae</taxon>
        <taxon>Oleeae</taxon>
        <taxon>Olea</taxon>
    </lineage>
</organism>
<gene>
    <name evidence="1" type="ORF">OLEA9_A038930</name>
</gene>
<accession>A0A8S0RYZ5</accession>
<dbReference type="Proteomes" id="UP000594638">
    <property type="component" value="Unassembled WGS sequence"/>
</dbReference>
<evidence type="ECO:0000313" key="2">
    <source>
        <dbReference type="Proteomes" id="UP000594638"/>
    </source>
</evidence>
<dbReference type="AlphaFoldDB" id="A0A8S0RYZ5"/>
<proteinExistence type="predicted"/>
<protein>
    <submittedName>
        <fullName evidence="1">Uncharacterized protein</fullName>
    </submittedName>
</protein>
<comment type="caution">
    <text evidence="1">The sequence shown here is derived from an EMBL/GenBank/DDBJ whole genome shotgun (WGS) entry which is preliminary data.</text>
</comment>
<sequence length="103" mass="11098">MAIAKSDGLRQFTIIYHSIPFPIKRVTPQSTTSSPLPFCLLLPVPKSLRSQSNFKSTALASHSADRSLPSAPLLVGRRLEVCSIAAGLQLLGLWPYSFGLGTC</sequence>
<evidence type="ECO:0000313" key="1">
    <source>
        <dbReference type="EMBL" id="CAA2984557.1"/>
    </source>
</evidence>
<dbReference type="Gramene" id="OE9A038930T1">
    <property type="protein sequence ID" value="OE9A038930C1"/>
    <property type="gene ID" value="OE9A038930"/>
</dbReference>
<dbReference type="EMBL" id="CACTIH010003770">
    <property type="protein sequence ID" value="CAA2984557.1"/>
    <property type="molecule type" value="Genomic_DNA"/>
</dbReference>
<reference evidence="1 2" key="1">
    <citation type="submission" date="2019-12" db="EMBL/GenBank/DDBJ databases">
        <authorList>
            <person name="Alioto T."/>
            <person name="Alioto T."/>
            <person name="Gomez Garrido J."/>
        </authorList>
    </citation>
    <scope>NUCLEOTIDE SEQUENCE [LARGE SCALE GENOMIC DNA]</scope>
</reference>
<name>A0A8S0RYZ5_OLEEU</name>